<proteinExistence type="predicted"/>
<organism evidence="3 4">
    <name type="scientific">Globicatella sulfidifaciens DSM 15739</name>
    <dbReference type="NCBI Taxonomy" id="1121925"/>
    <lineage>
        <taxon>Bacteria</taxon>
        <taxon>Bacillati</taxon>
        <taxon>Bacillota</taxon>
        <taxon>Bacilli</taxon>
        <taxon>Lactobacillales</taxon>
        <taxon>Aerococcaceae</taxon>
        <taxon>Globicatella</taxon>
    </lineage>
</organism>
<reference evidence="4" key="1">
    <citation type="submission" date="2017-02" db="EMBL/GenBank/DDBJ databases">
        <authorList>
            <person name="Varghese N."/>
            <person name="Submissions S."/>
        </authorList>
    </citation>
    <scope>NUCLEOTIDE SEQUENCE [LARGE SCALE GENOMIC DNA]</scope>
    <source>
        <strain evidence="4">DSM 15739</strain>
    </source>
</reference>
<dbReference type="Proteomes" id="UP000189941">
    <property type="component" value="Unassembled WGS sequence"/>
</dbReference>
<feature type="transmembrane region" description="Helical" evidence="1">
    <location>
        <begin position="394"/>
        <end position="410"/>
    </location>
</feature>
<feature type="transmembrane region" description="Helical" evidence="1">
    <location>
        <begin position="447"/>
        <end position="466"/>
    </location>
</feature>
<dbReference type="Gene3D" id="1.10.3210.10">
    <property type="entry name" value="Hypothetical protein af1432"/>
    <property type="match status" value="1"/>
</dbReference>
<keyword evidence="1" id="KW-0812">Transmembrane</keyword>
<dbReference type="NCBIfam" id="TIGR00277">
    <property type="entry name" value="HDIG"/>
    <property type="match status" value="1"/>
</dbReference>
<dbReference type="PANTHER" id="PTHR36442:SF1">
    <property type="entry name" value="CYCLIC-DI-AMP PHOSPHODIESTERASE PGPH"/>
    <property type="match status" value="1"/>
</dbReference>
<dbReference type="InterPro" id="IPR011624">
    <property type="entry name" value="Metal-dep_PHydrolase_7TM_extra"/>
</dbReference>
<dbReference type="EMBL" id="FUWO01000003">
    <property type="protein sequence ID" value="SJZ35029.1"/>
    <property type="molecule type" value="Genomic_DNA"/>
</dbReference>
<dbReference type="InterPro" id="IPR006675">
    <property type="entry name" value="HDIG_dom"/>
</dbReference>
<feature type="transmembrane region" description="Helical" evidence="1">
    <location>
        <begin position="307"/>
        <end position="327"/>
    </location>
</feature>
<dbReference type="InterPro" id="IPR006674">
    <property type="entry name" value="HD_domain"/>
</dbReference>
<dbReference type="InterPro" id="IPR052722">
    <property type="entry name" value="PgpH_phosphodiesterase"/>
</dbReference>
<evidence type="ECO:0000313" key="4">
    <source>
        <dbReference type="Proteomes" id="UP000189941"/>
    </source>
</evidence>
<dbReference type="PANTHER" id="PTHR36442">
    <property type="entry name" value="CYCLIC-DI-AMP PHOSPHODIESTERASE PGPH"/>
    <property type="match status" value="1"/>
</dbReference>
<sequence length="738" mass="83803">MNKKLYQLQQRLGKWYRPILIALLTVLLFLFGFASVKPRQYNIQPNQVADVTIRAPYTTIDEQTTNENKQRAYDAVADVYTYSPSIRENQLTLIEQYFSSIRQLRKENYSTQQIKQLFNELDDLNELANEIGTEQRTETQEVPFAQLNDAEKTIVLVNQLQKGDQSIKDFVADLDNEMQLAIAKMNDEEIIGLQTYITNTISETLMKEISAEKVNTVIENIFSQINADIIRNKNREILKSLVVQLMVPTVVFDEPATELARENAVNQVQPTYILQGQVIIQEGFVVDSEMIRLLNIYGILNNQTKVYSIYAFAAVLLIHAIFLYMVFNKWDNKQSKTVNDGNMRLTAYSLAFLFAFISLTFLQVLQQNGMSEAMLLFPAGLLPLLILPKTDRRTIALAIIFFNLISLFVLNSQTDLIGVLIPAVFYFFMMLVIWLRIEQDPTMHQMTLQSSILWNVVITVPILLAMNYEIFNYETLTTTFAMLTSAVIMHTIYILIKPYWEQLLDDQAALTLNELANLNHPLLKLLIEEAPGTYHHSILVANLSANAVDAIGGDSLFTRVASYYHDVGKVKYPMFFVENLRQGMVSPHQMMTAAESAKIIISHVTEGAKILEDNNMPKGIVDVCLQHHGTTQAGYFYHQAKQEKTDINIEDFSYPGPKPQSKEIAVIMIADSVEAASRTLKEHSVEAITALITKIIDGKIEANQFEDSGLTVQELKIVKQSLINGVAGMFHTRVEYPE</sequence>
<accession>A0A1T4JY40</accession>
<dbReference type="Pfam" id="PF07697">
    <property type="entry name" value="7TMR-HDED"/>
    <property type="match status" value="1"/>
</dbReference>
<keyword evidence="4" id="KW-1185">Reference proteome</keyword>
<dbReference type="STRING" id="1121925.SAMN02746011_00441"/>
<feature type="transmembrane region" description="Helical" evidence="1">
    <location>
        <begin position="347"/>
        <end position="364"/>
    </location>
</feature>
<name>A0A1T4JY40_9LACT</name>
<dbReference type="InterPro" id="IPR003607">
    <property type="entry name" value="HD/PDEase_dom"/>
</dbReference>
<evidence type="ECO:0000313" key="3">
    <source>
        <dbReference type="EMBL" id="SJZ35029.1"/>
    </source>
</evidence>
<dbReference type="CDD" id="cd00077">
    <property type="entry name" value="HDc"/>
    <property type="match status" value="1"/>
</dbReference>
<protein>
    <recommendedName>
        <fullName evidence="2">HD/PDEase domain-containing protein</fullName>
    </recommendedName>
</protein>
<dbReference type="Pfam" id="PF01966">
    <property type="entry name" value="HD"/>
    <property type="match status" value="1"/>
</dbReference>
<dbReference type="AlphaFoldDB" id="A0A1T4JY40"/>
<evidence type="ECO:0000256" key="1">
    <source>
        <dbReference type="SAM" id="Phobius"/>
    </source>
</evidence>
<feature type="domain" description="HD/PDEase" evidence="2">
    <location>
        <begin position="529"/>
        <end position="685"/>
    </location>
</feature>
<dbReference type="SMART" id="SM00471">
    <property type="entry name" value="HDc"/>
    <property type="match status" value="1"/>
</dbReference>
<gene>
    <name evidence="3" type="ORF">SAMN02746011_00441</name>
</gene>
<dbReference type="RefSeq" id="WP_159443831.1">
    <property type="nucleotide sequence ID" value="NZ_FUWO01000003.1"/>
</dbReference>
<keyword evidence="1" id="KW-0472">Membrane</keyword>
<dbReference type="SUPFAM" id="SSF109604">
    <property type="entry name" value="HD-domain/PDEase-like"/>
    <property type="match status" value="1"/>
</dbReference>
<dbReference type="OrthoDB" id="9806952at2"/>
<keyword evidence="1" id="KW-1133">Transmembrane helix</keyword>
<feature type="transmembrane region" description="Helical" evidence="1">
    <location>
        <begin position="416"/>
        <end position="435"/>
    </location>
</feature>
<evidence type="ECO:0000259" key="2">
    <source>
        <dbReference type="SMART" id="SM00471"/>
    </source>
</evidence>